<dbReference type="InterPro" id="IPR003313">
    <property type="entry name" value="AraC-bd"/>
</dbReference>
<dbReference type="InterPro" id="IPR020449">
    <property type="entry name" value="Tscrpt_reg_AraC-type_HTH"/>
</dbReference>
<dbReference type="RefSeq" id="WP_269882599.1">
    <property type="nucleotide sequence ID" value="NZ_JAQAGZ010000010.1"/>
</dbReference>
<dbReference type="SUPFAM" id="SSF51215">
    <property type="entry name" value="Regulatory protein AraC"/>
    <property type="match status" value="1"/>
</dbReference>
<dbReference type="InterPro" id="IPR018062">
    <property type="entry name" value="HTH_AraC-typ_CS"/>
</dbReference>
<evidence type="ECO:0000313" key="5">
    <source>
        <dbReference type="EMBL" id="MCZ8514082.1"/>
    </source>
</evidence>
<dbReference type="PANTHER" id="PTHR43280:SF28">
    <property type="entry name" value="HTH-TYPE TRANSCRIPTIONAL ACTIVATOR RHAS"/>
    <property type="match status" value="1"/>
</dbReference>
<protein>
    <submittedName>
        <fullName evidence="5">AraC family transcriptional regulator</fullName>
    </submittedName>
</protein>
<dbReference type="PANTHER" id="PTHR43280">
    <property type="entry name" value="ARAC-FAMILY TRANSCRIPTIONAL REGULATOR"/>
    <property type="match status" value="1"/>
</dbReference>
<evidence type="ECO:0000256" key="3">
    <source>
        <dbReference type="ARBA" id="ARBA00023163"/>
    </source>
</evidence>
<comment type="caution">
    <text evidence="5">The sequence shown here is derived from an EMBL/GenBank/DDBJ whole genome shotgun (WGS) entry which is preliminary data.</text>
</comment>
<name>A0ABT4QB21_9BACL</name>
<dbReference type="EMBL" id="JAQAGZ010000010">
    <property type="protein sequence ID" value="MCZ8514082.1"/>
    <property type="molecule type" value="Genomic_DNA"/>
</dbReference>
<keyword evidence="1" id="KW-0805">Transcription regulation</keyword>
<dbReference type="Pfam" id="PF02311">
    <property type="entry name" value="AraC_binding"/>
    <property type="match status" value="1"/>
</dbReference>
<keyword evidence="3" id="KW-0804">Transcription</keyword>
<dbReference type="SUPFAM" id="SSF46689">
    <property type="entry name" value="Homeodomain-like"/>
    <property type="match status" value="1"/>
</dbReference>
<proteinExistence type="predicted"/>
<gene>
    <name evidence="5" type="ORF">O9H85_16950</name>
</gene>
<keyword evidence="6" id="KW-1185">Reference proteome</keyword>
<dbReference type="PRINTS" id="PR00032">
    <property type="entry name" value="HTHARAC"/>
</dbReference>
<dbReference type="PROSITE" id="PS01124">
    <property type="entry name" value="HTH_ARAC_FAMILY_2"/>
    <property type="match status" value="1"/>
</dbReference>
<dbReference type="PROSITE" id="PS00041">
    <property type="entry name" value="HTH_ARAC_FAMILY_1"/>
    <property type="match status" value="1"/>
</dbReference>
<dbReference type="InterPro" id="IPR018060">
    <property type="entry name" value="HTH_AraC"/>
</dbReference>
<dbReference type="Pfam" id="PF12833">
    <property type="entry name" value="HTH_18"/>
    <property type="match status" value="1"/>
</dbReference>
<dbReference type="Proteomes" id="UP001527882">
    <property type="component" value="Unassembled WGS sequence"/>
</dbReference>
<dbReference type="SMART" id="SM00342">
    <property type="entry name" value="HTH_ARAC"/>
    <property type="match status" value="1"/>
</dbReference>
<organism evidence="5 6">
    <name type="scientific">Paenibacillus gyeongsangnamensis</name>
    <dbReference type="NCBI Taxonomy" id="3388067"/>
    <lineage>
        <taxon>Bacteria</taxon>
        <taxon>Bacillati</taxon>
        <taxon>Bacillota</taxon>
        <taxon>Bacilli</taxon>
        <taxon>Bacillales</taxon>
        <taxon>Paenibacillaceae</taxon>
        <taxon>Paenibacillus</taxon>
    </lineage>
</organism>
<feature type="domain" description="HTH araC/xylS-type" evidence="4">
    <location>
        <begin position="161"/>
        <end position="259"/>
    </location>
</feature>
<evidence type="ECO:0000256" key="2">
    <source>
        <dbReference type="ARBA" id="ARBA00023125"/>
    </source>
</evidence>
<dbReference type="InterPro" id="IPR037923">
    <property type="entry name" value="HTH-like"/>
</dbReference>
<evidence type="ECO:0000256" key="1">
    <source>
        <dbReference type="ARBA" id="ARBA00023015"/>
    </source>
</evidence>
<evidence type="ECO:0000259" key="4">
    <source>
        <dbReference type="PROSITE" id="PS01124"/>
    </source>
</evidence>
<keyword evidence="2" id="KW-0238">DNA-binding</keyword>
<dbReference type="InterPro" id="IPR009057">
    <property type="entry name" value="Homeodomain-like_sf"/>
</dbReference>
<evidence type="ECO:0000313" key="6">
    <source>
        <dbReference type="Proteomes" id="UP001527882"/>
    </source>
</evidence>
<sequence>MLEIREVRHDAGTMQWYEEEPEPSDHWSLILMGYGRCIYWIEGEKVLLEKGDILLVPAGSVFYGKSIPSVSHEKYAVSFTVSDASAAAPPLPLLAGTGFKRLRSAKTELLLARAAVMHEQWREKLPYAEVLCGALLLECLTYVNREWDQGPLSSVKHRQAEQMKSFLKNRYRGKVTKEDLAAVIGKSPNYAASLFSEMTGQTISDYVHGLRIKTAVYLLRHSGLTVADIAEQLGYCDASYFHRTFKKLTGTAPSEVMKERETPLL</sequence>
<dbReference type="Gene3D" id="1.10.10.60">
    <property type="entry name" value="Homeodomain-like"/>
    <property type="match status" value="2"/>
</dbReference>
<accession>A0ABT4QB21</accession>
<reference evidence="5 6" key="1">
    <citation type="submission" date="2022-12" db="EMBL/GenBank/DDBJ databases">
        <title>Draft genome sequence of Paenibacillus sp. dW9.</title>
        <authorList>
            <person name="Choi E.-W."/>
            <person name="Kim D.-U."/>
        </authorList>
    </citation>
    <scope>NUCLEOTIDE SEQUENCE [LARGE SCALE GENOMIC DNA]</scope>
    <source>
        <strain evidence="6">dW9</strain>
    </source>
</reference>